<dbReference type="InterPro" id="IPR013367">
    <property type="entry name" value="Flagellar_put"/>
</dbReference>
<evidence type="ECO:0000313" key="1">
    <source>
        <dbReference type="EMBL" id="MQL51428.1"/>
    </source>
</evidence>
<dbReference type="RefSeq" id="WP_152945356.1">
    <property type="nucleotide sequence ID" value="NZ_WHYR01000007.1"/>
</dbReference>
<dbReference type="Proteomes" id="UP000441717">
    <property type="component" value="Unassembled WGS sequence"/>
</dbReference>
<protein>
    <submittedName>
        <fullName evidence="1">Flagellar protein</fullName>
    </submittedName>
</protein>
<sequence>MNVKISGFLPEAVPLTSSRPPGAAGRGQATPGASFQETLRREMAGEAVKLSAHAARRLQERRITLNDADMQKIGRALHQAAAKGVKDSLIIYGDLTLVASVKNRTVVTALDAADSTGRVFTNIDGAVVIK</sequence>
<dbReference type="EMBL" id="WHYR01000007">
    <property type="protein sequence ID" value="MQL51428.1"/>
    <property type="molecule type" value="Genomic_DNA"/>
</dbReference>
<gene>
    <name evidence="1" type="ORF">GFC01_03950</name>
</gene>
<keyword evidence="1" id="KW-0966">Cell projection</keyword>
<dbReference type="OrthoDB" id="165650at2"/>
<keyword evidence="1" id="KW-0282">Flagellum</keyword>
<keyword evidence="2" id="KW-1185">Reference proteome</keyword>
<comment type="caution">
    <text evidence="1">The sequence shown here is derived from an EMBL/GenBank/DDBJ whole genome shotgun (WGS) entry which is preliminary data.</text>
</comment>
<name>A0A6N7IQG8_9FIRM</name>
<dbReference type="Pfam" id="PF12611">
    <property type="entry name" value="Flagellar_put"/>
    <property type="match status" value="1"/>
</dbReference>
<reference evidence="1 2" key="1">
    <citation type="submission" date="2019-10" db="EMBL/GenBank/DDBJ databases">
        <title>Comparative genomics of sulfur disproportionating microorganisms.</title>
        <authorList>
            <person name="Ward L.M."/>
            <person name="Bertran E."/>
            <person name="Johnston D."/>
        </authorList>
    </citation>
    <scope>NUCLEOTIDE SEQUENCE [LARGE SCALE GENOMIC DNA]</scope>
    <source>
        <strain evidence="1 2">DSM 14055</strain>
    </source>
</reference>
<proteinExistence type="predicted"/>
<accession>A0A6N7IQG8</accession>
<evidence type="ECO:0000313" key="2">
    <source>
        <dbReference type="Proteomes" id="UP000441717"/>
    </source>
</evidence>
<keyword evidence="1" id="KW-0969">Cilium</keyword>
<dbReference type="NCBIfam" id="TIGR02530">
    <property type="entry name" value="flg_new"/>
    <property type="match status" value="1"/>
</dbReference>
<dbReference type="AlphaFoldDB" id="A0A6N7IQG8"/>
<organism evidence="1 2">
    <name type="scientific">Desulfofundulus thermobenzoicus</name>
    <dbReference type="NCBI Taxonomy" id="29376"/>
    <lineage>
        <taxon>Bacteria</taxon>
        <taxon>Bacillati</taxon>
        <taxon>Bacillota</taxon>
        <taxon>Clostridia</taxon>
        <taxon>Eubacteriales</taxon>
        <taxon>Peptococcaceae</taxon>
        <taxon>Desulfofundulus</taxon>
    </lineage>
</organism>